<evidence type="ECO:0000313" key="5">
    <source>
        <dbReference type="Proteomes" id="UP001210925"/>
    </source>
</evidence>
<keyword evidence="5" id="KW-1185">Reference proteome</keyword>
<dbReference type="InterPro" id="IPR021520">
    <property type="entry name" value="Stealth_CR2"/>
</dbReference>
<protein>
    <submittedName>
        <fullName evidence="4">Uncharacterized protein</fullName>
    </submittedName>
</protein>
<evidence type="ECO:0000259" key="3">
    <source>
        <dbReference type="Pfam" id="PF17101"/>
    </source>
</evidence>
<feature type="domain" description="Stealth protein CR1 conserved region 1" evidence="3">
    <location>
        <begin position="81"/>
        <end position="104"/>
    </location>
</feature>
<feature type="domain" description="Stealth protein CR2 conserved region 2" evidence="2">
    <location>
        <begin position="122"/>
        <end position="228"/>
    </location>
</feature>
<dbReference type="AlphaFoldDB" id="A0AAD5UCJ1"/>
<keyword evidence="1" id="KW-0472">Membrane</keyword>
<reference evidence="4" key="1">
    <citation type="submission" date="2020-05" db="EMBL/GenBank/DDBJ databases">
        <title>Phylogenomic resolution of chytrid fungi.</title>
        <authorList>
            <person name="Stajich J.E."/>
            <person name="Amses K."/>
            <person name="Simmons R."/>
            <person name="Seto K."/>
            <person name="Myers J."/>
            <person name="Bonds A."/>
            <person name="Quandt C.A."/>
            <person name="Barry K."/>
            <person name="Liu P."/>
            <person name="Grigoriev I."/>
            <person name="Longcore J.E."/>
            <person name="James T.Y."/>
        </authorList>
    </citation>
    <scope>NUCLEOTIDE SEQUENCE</scope>
    <source>
        <strain evidence="4">PLAUS21</strain>
    </source>
</reference>
<dbReference type="InterPro" id="IPR053362">
    <property type="entry name" value="RPS_phosphotransferase_WefF"/>
</dbReference>
<dbReference type="PANTHER" id="PTHR47452">
    <property type="entry name" value="PUTATIVE-RELATED"/>
    <property type="match status" value="1"/>
</dbReference>
<sequence length="406" mass="47312">MRKHQIPVFIGITLFLVVDIFMFVGIENLPLDVEMSMASYEPKQECDNLLSHWNAANVHQMSSIECAKIQSICNFSCESTVDVVITWVNGSDPNWISTKQTVSEKWQNKMGESQQNSNANRRFRDFLQLRTAFRSIELNAPWVRRVFLVTDNQTPSFLQTNNSRLRMVSHSDLYKYMKLEQQDPLYNSIAIQSMIHKIPTISSPFLLLDDDSFFVNPTPLEYYFNVETSKAKVVFEKVNWGIFWSPAMDLGQEIKGKEFVDNFMNTFVSSGGQWVREREHGPFMMYPEIGDLIWKAIPERMRTISTNSFRMNGDPSIQYLYSLIGYPKYYDVYTAGGDNPNTVSQLLFMMYFGYNEQEIFDDHLPTTKKYVVCVNDDVDYDMTDEQTQHIISRFEQIIPQKSTFEI</sequence>
<organism evidence="4 5">
    <name type="scientific">Boothiomyces macroporosus</name>
    <dbReference type="NCBI Taxonomy" id="261099"/>
    <lineage>
        <taxon>Eukaryota</taxon>
        <taxon>Fungi</taxon>
        <taxon>Fungi incertae sedis</taxon>
        <taxon>Chytridiomycota</taxon>
        <taxon>Chytridiomycota incertae sedis</taxon>
        <taxon>Chytridiomycetes</taxon>
        <taxon>Rhizophydiales</taxon>
        <taxon>Terramycetaceae</taxon>
        <taxon>Boothiomyces</taxon>
    </lineage>
</organism>
<accession>A0AAD5UCJ1</accession>
<keyword evidence="1" id="KW-0812">Transmembrane</keyword>
<evidence type="ECO:0000313" key="4">
    <source>
        <dbReference type="EMBL" id="KAJ3254154.1"/>
    </source>
</evidence>
<dbReference type="PANTHER" id="PTHR47452:SF2">
    <property type="entry name" value="GLYCOSYLTRANSFERASE"/>
    <property type="match status" value="1"/>
</dbReference>
<dbReference type="Pfam" id="PF11380">
    <property type="entry name" value="Stealth_CR2"/>
    <property type="match status" value="1"/>
</dbReference>
<name>A0AAD5UCJ1_9FUNG</name>
<proteinExistence type="predicted"/>
<feature type="transmembrane region" description="Helical" evidence="1">
    <location>
        <begin position="7"/>
        <end position="26"/>
    </location>
</feature>
<dbReference type="EMBL" id="JADGKB010000091">
    <property type="protein sequence ID" value="KAJ3254154.1"/>
    <property type="molecule type" value="Genomic_DNA"/>
</dbReference>
<dbReference type="Pfam" id="PF17101">
    <property type="entry name" value="Stealth_CR1"/>
    <property type="match status" value="1"/>
</dbReference>
<comment type="caution">
    <text evidence="4">The sequence shown here is derived from an EMBL/GenBank/DDBJ whole genome shotgun (WGS) entry which is preliminary data.</text>
</comment>
<dbReference type="GO" id="GO:0016772">
    <property type="term" value="F:transferase activity, transferring phosphorus-containing groups"/>
    <property type="evidence" value="ECO:0007669"/>
    <property type="project" value="InterPro"/>
</dbReference>
<evidence type="ECO:0000259" key="2">
    <source>
        <dbReference type="Pfam" id="PF11380"/>
    </source>
</evidence>
<evidence type="ECO:0000256" key="1">
    <source>
        <dbReference type="SAM" id="Phobius"/>
    </source>
</evidence>
<keyword evidence="1" id="KW-1133">Transmembrane helix</keyword>
<dbReference type="InterPro" id="IPR031358">
    <property type="entry name" value="Stealth_CR1"/>
</dbReference>
<dbReference type="Proteomes" id="UP001210925">
    <property type="component" value="Unassembled WGS sequence"/>
</dbReference>
<gene>
    <name evidence="4" type="ORF">HK103_007475</name>
</gene>